<dbReference type="InterPro" id="IPR047520">
    <property type="entry name" value="XPF_nuclease"/>
</dbReference>
<keyword evidence="4" id="KW-0255">Endonuclease</keyword>
<dbReference type="Gene3D" id="3.40.50.10130">
    <property type="match status" value="1"/>
</dbReference>
<dbReference type="FunFam" id="3.40.50.10130:FF:000002">
    <property type="entry name" value="DNA repair endonuclease XPF"/>
    <property type="match status" value="1"/>
</dbReference>
<evidence type="ECO:0000313" key="13">
    <source>
        <dbReference type="Proteomes" id="UP000305067"/>
    </source>
</evidence>
<dbReference type="Pfam" id="PF02732">
    <property type="entry name" value="ERCC4"/>
    <property type="match status" value="1"/>
</dbReference>
<dbReference type="GO" id="GO:0000712">
    <property type="term" value="P:resolution of meiotic recombination intermediates"/>
    <property type="evidence" value="ECO:0007669"/>
    <property type="project" value="TreeGrafter"/>
</dbReference>
<evidence type="ECO:0000259" key="11">
    <source>
        <dbReference type="SMART" id="SM00891"/>
    </source>
</evidence>
<dbReference type="OrthoDB" id="361020at2759"/>
<evidence type="ECO:0000256" key="1">
    <source>
        <dbReference type="ARBA" id="ARBA00004123"/>
    </source>
</evidence>
<dbReference type="GO" id="GO:0000110">
    <property type="term" value="C:nucleotide-excision repair factor 1 complex"/>
    <property type="evidence" value="ECO:0007669"/>
    <property type="project" value="TreeGrafter"/>
</dbReference>
<gene>
    <name evidence="12" type="ORF">BDV98DRAFT_583589</name>
</gene>
<evidence type="ECO:0000313" key="12">
    <source>
        <dbReference type="EMBL" id="TFL00354.1"/>
    </source>
</evidence>
<proteinExistence type="inferred from homology"/>
<evidence type="ECO:0000256" key="7">
    <source>
        <dbReference type="ARBA" id="ARBA00023125"/>
    </source>
</evidence>
<dbReference type="GO" id="GO:0003697">
    <property type="term" value="F:single-stranded DNA binding"/>
    <property type="evidence" value="ECO:0007669"/>
    <property type="project" value="TreeGrafter"/>
</dbReference>
<keyword evidence="13" id="KW-1185">Reference proteome</keyword>
<dbReference type="AlphaFoldDB" id="A0A5C3QPT9"/>
<dbReference type="SMART" id="SM00891">
    <property type="entry name" value="ERCC4"/>
    <property type="match status" value="1"/>
</dbReference>
<dbReference type="InterPro" id="IPR011335">
    <property type="entry name" value="Restrct_endonuc-II-like"/>
</dbReference>
<dbReference type="SUPFAM" id="SSF52980">
    <property type="entry name" value="Restriction endonuclease-like"/>
    <property type="match status" value="1"/>
</dbReference>
<dbReference type="SUPFAM" id="SSF47781">
    <property type="entry name" value="RuvA domain 2-like"/>
    <property type="match status" value="1"/>
</dbReference>
<keyword evidence="5" id="KW-0227">DNA damage</keyword>
<accession>A0A5C3QPT9</accession>
<dbReference type="GO" id="GO:0003684">
    <property type="term" value="F:damaged DNA binding"/>
    <property type="evidence" value="ECO:0007669"/>
    <property type="project" value="TreeGrafter"/>
</dbReference>
<reference evidence="12 13" key="1">
    <citation type="journal article" date="2019" name="Nat. Ecol. Evol.">
        <title>Megaphylogeny resolves global patterns of mushroom evolution.</title>
        <authorList>
            <person name="Varga T."/>
            <person name="Krizsan K."/>
            <person name="Foldi C."/>
            <person name="Dima B."/>
            <person name="Sanchez-Garcia M."/>
            <person name="Sanchez-Ramirez S."/>
            <person name="Szollosi G.J."/>
            <person name="Szarkandi J.G."/>
            <person name="Papp V."/>
            <person name="Albert L."/>
            <person name="Andreopoulos W."/>
            <person name="Angelini C."/>
            <person name="Antonin V."/>
            <person name="Barry K.W."/>
            <person name="Bougher N.L."/>
            <person name="Buchanan P."/>
            <person name="Buyck B."/>
            <person name="Bense V."/>
            <person name="Catcheside P."/>
            <person name="Chovatia M."/>
            <person name="Cooper J."/>
            <person name="Damon W."/>
            <person name="Desjardin D."/>
            <person name="Finy P."/>
            <person name="Geml J."/>
            <person name="Haridas S."/>
            <person name="Hughes K."/>
            <person name="Justo A."/>
            <person name="Karasinski D."/>
            <person name="Kautmanova I."/>
            <person name="Kiss B."/>
            <person name="Kocsube S."/>
            <person name="Kotiranta H."/>
            <person name="LaButti K.M."/>
            <person name="Lechner B.E."/>
            <person name="Liimatainen K."/>
            <person name="Lipzen A."/>
            <person name="Lukacs Z."/>
            <person name="Mihaltcheva S."/>
            <person name="Morgado L.N."/>
            <person name="Niskanen T."/>
            <person name="Noordeloos M.E."/>
            <person name="Ohm R.A."/>
            <person name="Ortiz-Santana B."/>
            <person name="Ovrebo C."/>
            <person name="Racz N."/>
            <person name="Riley R."/>
            <person name="Savchenko A."/>
            <person name="Shiryaev A."/>
            <person name="Soop K."/>
            <person name="Spirin V."/>
            <person name="Szebenyi C."/>
            <person name="Tomsovsky M."/>
            <person name="Tulloss R.E."/>
            <person name="Uehling J."/>
            <person name="Grigoriev I.V."/>
            <person name="Vagvolgyi C."/>
            <person name="Papp T."/>
            <person name="Martin F.M."/>
            <person name="Miettinen O."/>
            <person name="Hibbett D.S."/>
            <person name="Nagy L.G."/>
        </authorList>
    </citation>
    <scope>NUCLEOTIDE SEQUENCE [LARGE SCALE GENOMIC DNA]</scope>
    <source>
        <strain evidence="12 13">CBS 309.79</strain>
    </source>
</reference>
<feature type="domain" description="ERCC4" evidence="11">
    <location>
        <begin position="749"/>
        <end position="829"/>
    </location>
</feature>
<evidence type="ECO:0000256" key="9">
    <source>
        <dbReference type="ARBA" id="ARBA00023242"/>
    </source>
</evidence>
<evidence type="ECO:0000256" key="10">
    <source>
        <dbReference type="SAM" id="MobiDB-lite"/>
    </source>
</evidence>
<dbReference type="STRING" id="1884261.A0A5C3QPT9"/>
<dbReference type="InterPro" id="IPR006166">
    <property type="entry name" value="ERCC4_domain"/>
</dbReference>
<dbReference type="CDD" id="cd20078">
    <property type="entry name" value="XPF_nuclease_XPF_euk"/>
    <property type="match status" value="1"/>
</dbReference>
<sequence>MSALLKFHKEILELIHDPKSSELLVLARGLGLRRVITTLLKIYDSPQSLVLLVNATPEEESEIGEELGIMGCRQPGLRVVDFELASKDRNSLYNGGGLMSVTSRILVVDMLQNHIPIDMITGIMVMHAEKISPLVLEAFIVRLYREKNKKGFLKAFTDQPEHITSGLSPLKSIMKELQLRTVHIYPRFHEGIKQSLERRRADVVELSQHLTEGMADIHQAIIQCMTTTLSELKRSNTSLDLDDFNVDNAYFRQFDVIVRKQLDSVWHRVGLATKQLVNDLGTLRRLLYYLLTYDPLQFHAYLETIISSNTTTASGSARQHQSPWLFTDAANVIFQTAKRRCYTISSPTDLEVDAAELDAEDEDAWEALYEMEGITVSREPRTTKKNPKWVPKGMDAVLEELPKWTLLADIIKEIEGERMREESTNQKLPERGTYFLPGSNTVLVMTSSTQTCSLLNEFLSTMDANAPAGSRGRAMMLRKLKLYLWWKSRLAERKQDGKAPIGLPIKPTVGGDEIIEISEALKKKDREKVERAGSRRRQRGGAPSAEIGRATPAPVASSSKDKNSLSGELEMMEEATAFTQFLESTAQSSIGSLLVMDDDQQVLDFDLQSQQIENQFDENFGLLTPEETVLIRAYSDDSDDRVLSEINPRFIVMFEPNMEFIRRIEVYRSASPGMGVRVYHMIYGNSCEEHKYLASIRREKESFERLIREKANMVLTLSDDGTAAGDSIARLISTRQAGGRKQLSTQASQVIVDMREFRSTLPSLLHAAKHLVIPATLTVGDYILSPDICVERKSLSDLVQSFTSGRLYTQCELMSVHYKHPVLLIEFEEDKAFSLDIVSDLKKYAKQSSKFPPKKKSGAGPDDNTPSTSLQSKLVLLTLTFSRLRLIWSSSPYSSAEIFTDLKSNRFEPDVHKAIAVGAEEDPEAGTGVNTAAEEVLRCLPGITAKNVKYVMSRIHTVRDFCEMNLEGVQEILGVEPGKKCYEFMHRGEKG</sequence>
<dbReference type="GO" id="GO:0000724">
    <property type="term" value="P:double-strand break repair via homologous recombination"/>
    <property type="evidence" value="ECO:0007669"/>
    <property type="project" value="TreeGrafter"/>
</dbReference>
<comment type="similarity">
    <text evidence="2">Belongs to the XPF family.</text>
</comment>
<dbReference type="PANTHER" id="PTHR10150">
    <property type="entry name" value="DNA REPAIR ENDONUCLEASE XPF"/>
    <property type="match status" value="1"/>
</dbReference>
<protein>
    <recommendedName>
        <fullName evidence="11">ERCC4 domain-containing protein</fullName>
    </recommendedName>
</protein>
<dbReference type="PANTHER" id="PTHR10150:SF0">
    <property type="entry name" value="DNA REPAIR ENDONUCLEASE XPF"/>
    <property type="match status" value="1"/>
</dbReference>
<keyword evidence="8" id="KW-0234">DNA repair</keyword>
<keyword evidence="9" id="KW-0539">Nucleus</keyword>
<evidence type="ECO:0000256" key="3">
    <source>
        <dbReference type="ARBA" id="ARBA00022722"/>
    </source>
</evidence>
<comment type="subcellular location">
    <subcellularLocation>
        <location evidence="1">Nucleus</location>
    </subcellularLocation>
</comment>
<feature type="region of interest" description="Disordered" evidence="10">
    <location>
        <begin position="525"/>
        <end position="565"/>
    </location>
</feature>
<dbReference type="EMBL" id="ML178829">
    <property type="protein sequence ID" value="TFL00354.1"/>
    <property type="molecule type" value="Genomic_DNA"/>
</dbReference>
<dbReference type="GO" id="GO:0000014">
    <property type="term" value="F:single-stranded DNA endodeoxyribonuclease activity"/>
    <property type="evidence" value="ECO:0007669"/>
    <property type="project" value="TreeGrafter"/>
</dbReference>
<keyword evidence="6" id="KW-0378">Hydrolase</keyword>
<evidence type="ECO:0000256" key="5">
    <source>
        <dbReference type="ARBA" id="ARBA00022763"/>
    </source>
</evidence>
<evidence type="ECO:0000256" key="6">
    <source>
        <dbReference type="ARBA" id="ARBA00022801"/>
    </source>
</evidence>
<keyword evidence="3" id="KW-0540">Nuclease</keyword>
<dbReference type="Proteomes" id="UP000305067">
    <property type="component" value="Unassembled WGS sequence"/>
</dbReference>
<dbReference type="InterPro" id="IPR010994">
    <property type="entry name" value="RuvA_2-like"/>
</dbReference>
<evidence type="ECO:0000256" key="4">
    <source>
        <dbReference type="ARBA" id="ARBA00022759"/>
    </source>
</evidence>
<dbReference type="Gene3D" id="1.10.150.20">
    <property type="entry name" value="5' to 3' exonuclease, C-terminal subdomain"/>
    <property type="match status" value="1"/>
</dbReference>
<name>A0A5C3QPT9_9AGAR</name>
<organism evidence="12 13">
    <name type="scientific">Pterulicium gracile</name>
    <dbReference type="NCBI Taxonomy" id="1884261"/>
    <lineage>
        <taxon>Eukaryota</taxon>
        <taxon>Fungi</taxon>
        <taxon>Dikarya</taxon>
        <taxon>Basidiomycota</taxon>
        <taxon>Agaricomycotina</taxon>
        <taxon>Agaricomycetes</taxon>
        <taxon>Agaricomycetidae</taxon>
        <taxon>Agaricales</taxon>
        <taxon>Pleurotineae</taxon>
        <taxon>Pterulaceae</taxon>
        <taxon>Pterulicium</taxon>
    </lineage>
</organism>
<evidence type="ECO:0000256" key="8">
    <source>
        <dbReference type="ARBA" id="ARBA00023204"/>
    </source>
</evidence>
<evidence type="ECO:0000256" key="2">
    <source>
        <dbReference type="ARBA" id="ARBA00010015"/>
    </source>
</evidence>
<dbReference type="GO" id="GO:1901255">
    <property type="term" value="P:nucleotide-excision repair involved in interstrand cross-link repair"/>
    <property type="evidence" value="ECO:0007669"/>
    <property type="project" value="TreeGrafter"/>
</dbReference>
<keyword evidence="7" id="KW-0238">DNA-binding</keyword>